<evidence type="ECO:0000313" key="3">
    <source>
        <dbReference type="Proteomes" id="UP000295257"/>
    </source>
</evidence>
<protein>
    <recommendedName>
        <fullName evidence="4">Lipoprotein</fullName>
    </recommendedName>
</protein>
<gene>
    <name evidence="2" type="ORF">C5L30_002378</name>
</gene>
<dbReference type="RefSeq" id="WP_010020607.1">
    <property type="nucleotide sequence ID" value="NZ_CAJJMR010000065.1"/>
</dbReference>
<keyword evidence="1" id="KW-0732">Signal</keyword>
<dbReference type="AlphaFoldDB" id="A0A4R5NF60"/>
<evidence type="ECO:0000313" key="2">
    <source>
        <dbReference type="EMBL" id="TDG71798.1"/>
    </source>
</evidence>
<name>A0A4R5NF60_9LACO</name>
<comment type="caution">
    <text evidence="2">The sequence shown here is derived from an EMBL/GenBank/DDBJ whole genome shotgun (WGS) entry which is preliminary data.</text>
</comment>
<dbReference type="OrthoDB" id="2323697at2"/>
<accession>A0A4R5NF60</accession>
<proteinExistence type="predicted"/>
<keyword evidence="3" id="KW-1185">Reference proteome</keyword>
<feature type="signal peptide" evidence="1">
    <location>
        <begin position="1"/>
        <end position="22"/>
    </location>
</feature>
<sequence>MKKLLGLLALLTLVLAGCSSQKQPRDTKEQTKLIQKNKKAWNNKLKKTQVIKFPGEKIISVPSGYNDEDMSLARFKSGSQLVVKARVINLEPEPTRVLTPETKASIYIDKVIQGDKSLNNSTVKTEFSGGLIRAQNYLVNVEGQYTGEQFGVKDPQTLVYGQTLTKPMPKIGQTVILGLNKFRAINEHQEKMYQKMGLTENFYTINNPEVTFWIKKNGKYRLNNPAFYQAKNQSKYTNIFKITKYFNQNF</sequence>
<dbReference type="EMBL" id="PUFN01000019">
    <property type="protein sequence ID" value="TDG71798.1"/>
    <property type="molecule type" value="Genomic_DNA"/>
</dbReference>
<dbReference type="Proteomes" id="UP000295257">
    <property type="component" value="Unassembled WGS sequence"/>
</dbReference>
<reference evidence="2 3" key="1">
    <citation type="journal article" date="2019" name="Appl. Microbiol. Biotechnol.">
        <title>Uncovering carbohydrate metabolism through a genotype-phenotype association study of 56 lactic acid bacteria genomes.</title>
        <authorList>
            <person name="Buron-Moles G."/>
            <person name="Chailyan A."/>
            <person name="Dolejs I."/>
            <person name="Forster J."/>
            <person name="Miks M.H."/>
        </authorList>
    </citation>
    <scope>NUCLEOTIDE SEQUENCE [LARGE SCALE GENOMIC DNA]</scope>
    <source>
        <strain evidence="2 3">ATCC 29644</strain>
    </source>
</reference>
<evidence type="ECO:0008006" key="4">
    <source>
        <dbReference type="Google" id="ProtNLM"/>
    </source>
</evidence>
<feature type="chain" id="PRO_5020880263" description="Lipoprotein" evidence="1">
    <location>
        <begin position="23"/>
        <end position="250"/>
    </location>
</feature>
<organism evidence="2 3">
    <name type="scientific">Companilactobacillus farciminis</name>
    <dbReference type="NCBI Taxonomy" id="1612"/>
    <lineage>
        <taxon>Bacteria</taxon>
        <taxon>Bacillati</taxon>
        <taxon>Bacillota</taxon>
        <taxon>Bacilli</taxon>
        <taxon>Lactobacillales</taxon>
        <taxon>Lactobacillaceae</taxon>
        <taxon>Companilactobacillus</taxon>
    </lineage>
</organism>
<evidence type="ECO:0000256" key="1">
    <source>
        <dbReference type="SAM" id="SignalP"/>
    </source>
</evidence>
<dbReference type="STRING" id="1612.ABB44_07185"/>
<dbReference type="PROSITE" id="PS51257">
    <property type="entry name" value="PROKAR_LIPOPROTEIN"/>
    <property type="match status" value="1"/>
</dbReference>